<keyword evidence="1" id="KW-0175">Coiled coil</keyword>
<evidence type="ECO:0000256" key="1">
    <source>
        <dbReference type="SAM" id="Coils"/>
    </source>
</evidence>
<sequence>MAANAAFHVNDKQMAARVPPNLGAVRQELRYARVDALIQPLARKDEAVFDIQVDGTRHRIAWPVDFSEYRVIASTQPVSLDLSRRGHFPELERLRAHLLQGDFDLLTYYTCSTASPLYLQNSQDRMDWFFALDYFVDGPSVPPELREEVVRELSAWLDDRHHVSRLPWVNMSNALLRIVLEDIERVGLDTSRIVREIRGYYEGFLLEFDKRVPLQRYLENRSMTIGMRPELECCFAYLGRPLPAHARDAAERMKHAAADLVALQNDVLSLRKEEEQEQEHLRLKSYFPDGHEYVSFAKGFYEARFAEFLAMRPRDPGPLKALWKMCGQWISGSLLWHLTSRRYDLGQFEVLA</sequence>
<evidence type="ECO:0000313" key="3">
    <source>
        <dbReference type="Proteomes" id="UP000182229"/>
    </source>
</evidence>
<comment type="caution">
    <text evidence="2">The sequence shown here is derived from an EMBL/GenBank/DDBJ whole genome shotgun (WGS) entry which is preliminary data.</text>
</comment>
<reference evidence="3" key="1">
    <citation type="submission" date="2016-11" db="EMBL/GenBank/DDBJ databases">
        <authorList>
            <person name="Shukria A."/>
            <person name="Stevens D.C."/>
        </authorList>
    </citation>
    <scope>NUCLEOTIDE SEQUENCE [LARGE SCALE GENOMIC DNA]</scope>
    <source>
        <strain evidence="3">Cbfe23</strain>
    </source>
</reference>
<dbReference type="RefSeq" id="WP_071899645.1">
    <property type="nucleotide sequence ID" value="NZ_MPIN01000004.1"/>
</dbReference>
<proteinExistence type="predicted"/>
<evidence type="ECO:0008006" key="4">
    <source>
        <dbReference type="Google" id="ProtNLM"/>
    </source>
</evidence>
<keyword evidence="3" id="KW-1185">Reference proteome</keyword>
<dbReference type="SUPFAM" id="SSF48576">
    <property type="entry name" value="Terpenoid synthases"/>
    <property type="match status" value="1"/>
</dbReference>
<dbReference type="Pfam" id="PF19086">
    <property type="entry name" value="Terpene_syn_C_2"/>
    <property type="match status" value="1"/>
</dbReference>
<name>A0A1L9BB55_9BACT</name>
<gene>
    <name evidence="2" type="ORF">BON30_18405</name>
</gene>
<dbReference type="OrthoDB" id="5496245at2"/>
<evidence type="ECO:0000313" key="2">
    <source>
        <dbReference type="EMBL" id="OJH39471.1"/>
    </source>
</evidence>
<dbReference type="EMBL" id="MPIN01000004">
    <property type="protein sequence ID" value="OJH39471.1"/>
    <property type="molecule type" value="Genomic_DNA"/>
</dbReference>
<dbReference type="InterPro" id="IPR008949">
    <property type="entry name" value="Isoprenoid_synthase_dom_sf"/>
</dbReference>
<dbReference type="AlphaFoldDB" id="A0A1L9BB55"/>
<reference evidence="2 3" key="2">
    <citation type="submission" date="2016-12" db="EMBL/GenBank/DDBJ databases">
        <title>Draft Genome Sequence of Cystobacter ferrugineus Strain Cbfe23.</title>
        <authorList>
            <person name="Akbar S."/>
            <person name="Dowd S.E."/>
            <person name="Stevens D.C."/>
        </authorList>
    </citation>
    <scope>NUCLEOTIDE SEQUENCE [LARGE SCALE GENOMIC DNA]</scope>
    <source>
        <strain evidence="2 3">Cbfe23</strain>
    </source>
</reference>
<organism evidence="2 3">
    <name type="scientific">Cystobacter ferrugineus</name>
    <dbReference type="NCBI Taxonomy" id="83449"/>
    <lineage>
        <taxon>Bacteria</taxon>
        <taxon>Pseudomonadati</taxon>
        <taxon>Myxococcota</taxon>
        <taxon>Myxococcia</taxon>
        <taxon>Myxococcales</taxon>
        <taxon>Cystobacterineae</taxon>
        <taxon>Archangiaceae</taxon>
        <taxon>Cystobacter</taxon>
    </lineage>
</organism>
<feature type="coiled-coil region" evidence="1">
    <location>
        <begin position="246"/>
        <end position="280"/>
    </location>
</feature>
<accession>A0A1L9BB55</accession>
<protein>
    <recommendedName>
        <fullName evidence="4">Terpene synthase</fullName>
    </recommendedName>
</protein>
<dbReference type="Gene3D" id="1.10.600.10">
    <property type="entry name" value="Farnesyl Diphosphate Synthase"/>
    <property type="match status" value="1"/>
</dbReference>
<dbReference type="Proteomes" id="UP000182229">
    <property type="component" value="Unassembled WGS sequence"/>
</dbReference>